<name>A0ABD2YSZ6_9GENT</name>
<gene>
    <name evidence="2" type="ORF">ACH5RR_029402</name>
</gene>
<sequence>MPIQMEKEKGLDVHESSKSKENNSVSVSEEIVAPFQLEVQSDKIFAQILEVSLTSQETQAQQHEDGEEGCMNSIEEVQMQTQQAKENSHLEFPVQPAHEENPNLFIDMG</sequence>
<evidence type="ECO:0000313" key="2">
    <source>
        <dbReference type="EMBL" id="KAL3510001.1"/>
    </source>
</evidence>
<dbReference type="EMBL" id="JBJUIK010000012">
    <property type="protein sequence ID" value="KAL3510001.1"/>
    <property type="molecule type" value="Genomic_DNA"/>
</dbReference>
<feature type="compositionally biased region" description="Basic and acidic residues" evidence="1">
    <location>
        <begin position="1"/>
        <end position="21"/>
    </location>
</feature>
<feature type="region of interest" description="Disordered" evidence="1">
    <location>
        <begin position="1"/>
        <end position="27"/>
    </location>
</feature>
<protein>
    <submittedName>
        <fullName evidence="2">Uncharacterized protein</fullName>
    </submittedName>
</protein>
<keyword evidence="3" id="KW-1185">Reference proteome</keyword>
<reference evidence="2 3" key="1">
    <citation type="submission" date="2024-11" db="EMBL/GenBank/DDBJ databases">
        <title>A near-complete genome assembly of Cinchona calisaya.</title>
        <authorList>
            <person name="Lian D.C."/>
            <person name="Zhao X.W."/>
            <person name="Wei L."/>
        </authorList>
    </citation>
    <scope>NUCLEOTIDE SEQUENCE [LARGE SCALE GENOMIC DNA]</scope>
    <source>
        <tissue evidence="2">Nenye</tissue>
    </source>
</reference>
<evidence type="ECO:0000256" key="1">
    <source>
        <dbReference type="SAM" id="MobiDB-lite"/>
    </source>
</evidence>
<evidence type="ECO:0000313" key="3">
    <source>
        <dbReference type="Proteomes" id="UP001630127"/>
    </source>
</evidence>
<proteinExistence type="predicted"/>
<accession>A0ABD2YSZ6</accession>
<comment type="caution">
    <text evidence="2">The sequence shown here is derived from an EMBL/GenBank/DDBJ whole genome shotgun (WGS) entry which is preliminary data.</text>
</comment>
<organism evidence="2 3">
    <name type="scientific">Cinchona calisaya</name>
    <dbReference type="NCBI Taxonomy" id="153742"/>
    <lineage>
        <taxon>Eukaryota</taxon>
        <taxon>Viridiplantae</taxon>
        <taxon>Streptophyta</taxon>
        <taxon>Embryophyta</taxon>
        <taxon>Tracheophyta</taxon>
        <taxon>Spermatophyta</taxon>
        <taxon>Magnoliopsida</taxon>
        <taxon>eudicotyledons</taxon>
        <taxon>Gunneridae</taxon>
        <taxon>Pentapetalae</taxon>
        <taxon>asterids</taxon>
        <taxon>lamiids</taxon>
        <taxon>Gentianales</taxon>
        <taxon>Rubiaceae</taxon>
        <taxon>Cinchonoideae</taxon>
        <taxon>Cinchoneae</taxon>
        <taxon>Cinchona</taxon>
    </lineage>
</organism>
<dbReference type="AlphaFoldDB" id="A0ABD2YSZ6"/>
<dbReference type="Proteomes" id="UP001630127">
    <property type="component" value="Unassembled WGS sequence"/>
</dbReference>